<dbReference type="Pfam" id="PF21408">
    <property type="entry name" value="MTR4-like_stalk"/>
    <property type="match status" value="1"/>
</dbReference>
<keyword evidence="6" id="KW-1017">Isopeptide bond</keyword>
<dbReference type="GO" id="GO:0005524">
    <property type="term" value="F:ATP binding"/>
    <property type="evidence" value="ECO:0007669"/>
    <property type="project" value="UniProtKB-KW"/>
</dbReference>
<dbReference type="Pfam" id="PF00271">
    <property type="entry name" value="Helicase_C"/>
    <property type="match status" value="1"/>
</dbReference>
<sequence>MPQVKVEQVETVEGCSHEEYPFILDPFQREAILCIDNNQSVLVSAHTSAGKTVCAEYAIALALREKQRVIFTSPIKALSNQKYREMYEEFQDVGLMTGDVTINPTASCLVMTTEILRSMLYRGSEIMREVAWVIFDEIHYMRDAERGVVWEETIILLPDNVHYVFLSATIPNAKQFAEWICHLHKQPCHVVYTDYRPTPLQHYIFPAGGDGLHLVVDENGDFREDNFNTAMQVLRDSGDSGGSSGGGPSSVFKIVKMIMERNFQPVIIFSFSKKECEAYALQVAKLDFNTDDEKRLVEEVFNNAVDCLSDEDKKLPQVEHVLPLLKRGIGIHHGGLLPILKETIEILFSEGLLKALFATETFAMGINMPARTVLFTSARKFDGKSHRFITSGEYIQMSGRAGRRGMDDRGIVIFMVDEKMSPAVGKQLLKGSADPLNSAFHLTYNMVLNLLRVEEINPEYMLEKSFYQFQHYRALPGVVEKIKKLEEQYLNIEIPNEESVVTYFKIRQQLAKLGKEIQEFIHKPKYCLPFLQPGRLVKVKNEDADFGWGVVVNFCKKANVKVNSEPLYVVEVLLHCSKDSVKDAATEAAKPAAPGETGEMQVVPVMLHLLTSISSVRLYIPKDLRPFDNRQLMLKSIQEVQKRFPDGVPILDPIDDMGIKDPALKKVIQKVEAFEHRMYSHPLHSDPNLEPVYSLCEKKALIATDVRTAKRELKKARTVLQMDKLKCRKRVLRRLGFASPSDVIEMKGRVACEISSADELLLTEMIFNGLFNDLTVEQATALLSCFVFQENASEMPKLTEQLAAPLRQMQECAKRIAKVSADAKLEVDEETYLNQFKPHLMDVIFAWANGATFAQICKMTDVFEGSIIRCMRRLEEVLRQMCSAAKAIGNTELENKFAEGITKIKRDIVFAASLYL</sequence>
<dbReference type="GO" id="GO:0006974">
    <property type="term" value="P:DNA damage response"/>
    <property type="evidence" value="ECO:0007669"/>
    <property type="project" value="UniProtKB-KW"/>
</dbReference>
<evidence type="ECO:0000256" key="22">
    <source>
        <dbReference type="ARBA" id="ARBA00077324"/>
    </source>
</evidence>
<evidence type="ECO:0000256" key="23">
    <source>
        <dbReference type="ARBA" id="ARBA00082023"/>
    </source>
</evidence>
<dbReference type="Gene3D" id="1.10.3380.30">
    <property type="match status" value="2"/>
</dbReference>
<keyword evidence="9" id="KW-0507">mRNA processing</keyword>
<evidence type="ECO:0000256" key="15">
    <source>
        <dbReference type="ARBA" id="ARBA00022840"/>
    </source>
</evidence>
<evidence type="ECO:0000256" key="21">
    <source>
        <dbReference type="ARBA" id="ARBA00069430"/>
    </source>
</evidence>
<dbReference type="FunFam" id="3.40.50.300:FF:000083">
    <property type="entry name" value="ATP-dependent RNA helicase DOB1"/>
    <property type="match status" value="1"/>
</dbReference>
<dbReference type="CDD" id="cd18795">
    <property type="entry name" value="SF2_C_Ski2"/>
    <property type="match status" value="1"/>
</dbReference>
<keyword evidence="15" id="KW-0067">ATP-binding</keyword>
<dbReference type="PROSITE" id="PS51192">
    <property type="entry name" value="HELICASE_ATP_BIND_1"/>
    <property type="match status" value="1"/>
</dbReference>
<dbReference type="PROSITE" id="PS51194">
    <property type="entry name" value="HELICASE_CTER"/>
    <property type="match status" value="1"/>
</dbReference>
<dbReference type="PANTHER" id="PTHR12131">
    <property type="entry name" value="ATP-DEPENDENT RNA AND DNA HELICASE"/>
    <property type="match status" value="1"/>
</dbReference>
<comment type="subcellular location">
    <subcellularLocation>
        <location evidence="1">Nucleus speckle</location>
    </subcellularLocation>
    <subcellularLocation>
        <location evidence="2">Nucleus</location>
        <location evidence="2">Nucleolus</location>
    </subcellularLocation>
    <subcellularLocation>
        <location evidence="3">Nucleus</location>
        <location evidence="3">Nucleoplasm</location>
    </subcellularLocation>
</comment>
<evidence type="ECO:0000256" key="19">
    <source>
        <dbReference type="ARBA" id="ARBA00023242"/>
    </source>
</evidence>
<dbReference type="PIRSF" id="PIRSF005198">
    <property type="entry name" value="Antiviral_helicase_SKI2"/>
    <property type="match status" value="1"/>
</dbReference>
<evidence type="ECO:0000256" key="17">
    <source>
        <dbReference type="ARBA" id="ARBA00022990"/>
    </source>
</evidence>
<dbReference type="SUPFAM" id="SSF52540">
    <property type="entry name" value="P-loop containing nucleoside triphosphate hydrolases"/>
    <property type="match status" value="1"/>
</dbReference>
<dbReference type="Pfam" id="PF13234">
    <property type="entry name" value="MTR4_beta-barrel"/>
    <property type="match status" value="1"/>
</dbReference>
<dbReference type="Pfam" id="PF00270">
    <property type="entry name" value="DEAD"/>
    <property type="match status" value="1"/>
</dbReference>
<dbReference type="GO" id="GO:0006397">
    <property type="term" value="P:mRNA processing"/>
    <property type="evidence" value="ECO:0007669"/>
    <property type="project" value="UniProtKB-KW"/>
</dbReference>
<reference evidence="26" key="2">
    <citation type="submission" date="2025-08" db="UniProtKB">
        <authorList>
            <consortium name="Ensembl"/>
        </authorList>
    </citation>
    <scope>IDENTIFICATION</scope>
</reference>
<dbReference type="Pfam" id="PF08148">
    <property type="entry name" value="DSHCT"/>
    <property type="match status" value="1"/>
</dbReference>
<dbReference type="Proteomes" id="UP001501940">
    <property type="component" value="Chromosome 17"/>
</dbReference>
<keyword evidence="19" id="KW-0539">Nucleus</keyword>
<dbReference type="CDD" id="cd13154">
    <property type="entry name" value="KOW_Mtr4"/>
    <property type="match status" value="1"/>
</dbReference>
<dbReference type="GO" id="GO:0016787">
    <property type="term" value="F:hydrolase activity"/>
    <property type="evidence" value="ECO:0007669"/>
    <property type="project" value="UniProtKB-KW"/>
</dbReference>
<dbReference type="GO" id="GO:0016607">
    <property type="term" value="C:nuclear speck"/>
    <property type="evidence" value="ECO:0007669"/>
    <property type="project" value="UniProtKB-SubCell"/>
</dbReference>
<evidence type="ECO:0000256" key="2">
    <source>
        <dbReference type="ARBA" id="ARBA00004604"/>
    </source>
</evidence>
<dbReference type="FunFam" id="1.10.3380.30:FF:000004">
    <property type="entry name" value="Superkiller viralicidic activity 2-like 2"/>
    <property type="match status" value="1"/>
</dbReference>
<keyword evidence="7" id="KW-0698">rRNA processing</keyword>
<reference evidence="26 27" key="1">
    <citation type="submission" date="2022-01" db="EMBL/GenBank/DDBJ databases">
        <title>A chromosome-scale genome assembly of the false clownfish, Amphiprion ocellaris.</title>
        <authorList>
            <person name="Ryu T."/>
        </authorList>
    </citation>
    <scope>NUCLEOTIDE SEQUENCE [LARGE SCALE GENOMIC DNA]</scope>
</reference>
<dbReference type="GO" id="GO:0005730">
    <property type="term" value="C:nucleolus"/>
    <property type="evidence" value="ECO:0007669"/>
    <property type="project" value="UniProtKB-SubCell"/>
</dbReference>
<keyword evidence="18" id="KW-0508">mRNA splicing</keyword>
<dbReference type="Ensembl" id="ENSAOCT00000037234.1">
    <property type="protein sequence ID" value="ENSAOCP00000054570.1"/>
    <property type="gene ID" value="ENSAOCG00000011884.2"/>
</dbReference>
<dbReference type="GO" id="GO:0003724">
    <property type="term" value="F:RNA helicase activity"/>
    <property type="evidence" value="ECO:0007669"/>
    <property type="project" value="UniProtKB-EC"/>
</dbReference>
<evidence type="ECO:0000256" key="10">
    <source>
        <dbReference type="ARBA" id="ARBA00022728"/>
    </source>
</evidence>
<dbReference type="InterPro" id="IPR048392">
    <property type="entry name" value="MTR4-like_stalk"/>
</dbReference>
<dbReference type="GO" id="GO:0003723">
    <property type="term" value="F:RNA binding"/>
    <property type="evidence" value="ECO:0007669"/>
    <property type="project" value="InterPro"/>
</dbReference>
<dbReference type="InterPro" id="IPR016438">
    <property type="entry name" value="SKI2-like"/>
</dbReference>
<dbReference type="SMART" id="SM00487">
    <property type="entry name" value="DEXDc"/>
    <property type="match status" value="1"/>
</dbReference>
<dbReference type="Gene3D" id="2.40.30.300">
    <property type="match status" value="1"/>
</dbReference>
<evidence type="ECO:0000256" key="5">
    <source>
        <dbReference type="ARBA" id="ARBA00012552"/>
    </source>
</evidence>
<dbReference type="InterPro" id="IPR011545">
    <property type="entry name" value="DEAD/DEAH_box_helicase_dom"/>
</dbReference>
<dbReference type="EC" id="3.6.4.13" evidence="5"/>
<evidence type="ECO:0000256" key="3">
    <source>
        <dbReference type="ARBA" id="ARBA00004642"/>
    </source>
</evidence>
<dbReference type="FunFam" id="3.40.50.300:FF:000141">
    <property type="entry name" value="ATP-dependent RNA helicase DOB1"/>
    <property type="match status" value="1"/>
</dbReference>
<dbReference type="InterPro" id="IPR027417">
    <property type="entry name" value="P-loop_NTPase"/>
</dbReference>
<evidence type="ECO:0000256" key="12">
    <source>
        <dbReference type="ARBA" id="ARBA00022763"/>
    </source>
</evidence>
<evidence type="ECO:0000256" key="4">
    <source>
        <dbReference type="ARBA" id="ARBA00010140"/>
    </source>
</evidence>
<dbReference type="GO" id="GO:0008380">
    <property type="term" value="P:RNA splicing"/>
    <property type="evidence" value="ECO:0007669"/>
    <property type="project" value="UniProtKB-KW"/>
</dbReference>
<dbReference type="InterPro" id="IPR012961">
    <property type="entry name" value="Ski2/MTR4_C"/>
</dbReference>
<comment type="similarity">
    <text evidence="4">Belongs to the helicase family. SKI2 subfamily.</text>
</comment>
<evidence type="ECO:0000256" key="9">
    <source>
        <dbReference type="ARBA" id="ARBA00022664"/>
    </source>
</evidence>
<dbReference type="GO" id="GO:0006401">
    <property type="term" value="P:RNA catabolic process"/>
    <property type="evidence" value="ECO:0007669"/>
    <property type="project" value="InterPro"/>
</dbReference>
<evidence type="ECO:0000313" key="26">
    <source>
        <dbReference type="Ensembl" id="ENSAOCP00000054570.1"/>
    </source>
</evidence>
<keyword evidence="16" id="KW-0832">Ubl conjugation</keyword>
<dbReference type="GO" id="GO:0005681">
    <property type="term" value="C:spliceosomal complex"/>
    <property type="evidence" value="ECO:0007669"/>
    <property type="project" value="UniProtKB-KW"/>
</dbReference>
<keyword evidence="27" id="KW-1185">Reference proteome</keyword>
<keyword evidence="17" id="KW-0007">Acetylation</keyword>
<protein>
    <recommendedName>
        <fullName evidence="21">Exosome RNA helicase MTR4</fullName>
        <ecNumber evidence="5">3.6.4.13</ecNumber>
    </recommendedName>
    <alternativeName>
        <fullName evidence="23">Superkiller viralicidic activity 2-like 2</fullName>
    </alternativeName>
    <alternativeName>
        <fullName evidence="22">TRAMP-like complex helicase</fullName>
    </alternativeName>
</protein>
<evidence type="ECO:0000313" key="27">
    <source>
        <dbReference type="Proteomes" id="UP001501940"/>
    </source>
</evidence>
<dbReference type="Gene3D" id="3.40.50.300">
    <property type="entry name" value="P-loop containing nucleotide triphosphate hydrolases"/>
    <property type="match status" value="2"/>
</dbReference>
<feature type="domain" description="Helicase C-terminal" evidence="25">
    <location>
        <begin position="250"/>
        <end position="454"/>
    </location>
</feature>
<evidence type="ECO:0000256" key="14">
    <source>
        <dbReference type="ARBA" id="ARBA00022806"/>
    </source>
</evidence>
<dbReference type="InterPro" id="IPR050699">
    <property type="entry name" value="RNA-DNA_Helicase"/>
</dbReference>
<evidence type="ECO:0000256" key="6">
    <source>
        <dbReference type="ARBA" id="ARBA00022499"/>
    </source>
</evidence>
<evidence type="ECO:0000256" key="8">
    <source>
        <dbReference type="ARBA" id="ARBA00022553"/>
    </source>
</evidence>
<name>A0AAQ5YSP3_AMPOC</name>
<evidence type="ECO:0000256" key="16">
    <source>
        <dbReference type="ARBA" id="ARBA00022843"/>
    </source>
</evidence>
<dbReference type="PANTHER" id="PTHR12131:SF7">
    <property type="entry name" value="EXOSOME RNA HELICASE MTR4"/>
    <property type="match status" value="1"/>
</dbReference>
<evidence type="ECO:0000256" key="20">
    <source>
        <dbReference type="ARBA" id="ARBA00049390"/>
    </source>
</evidence>
<organism evidence="26 27">
    <name type="scientific">Amphiprion ocellaris</name>
    <name type="common">Clown anemonefish</name>
    <dbReference type="NCBI Taxonomy" id="80972"/>
    <lineage>
        <taxon>Eukaryota</taxon>
        <taxon>Metazoa</taxon>
        <taxon>Chordata</taxon>
        <taxon>Craniata</taxon>
        <taxon>Vertebrata</taxon>
        <taxon>Euteleostomi</taxon>
        <taxon>Actinopterygii</taxon>
        <taxon>Neopterygii</taxon>
        <taxon>Teleostei</taxon>
        <taxon>Neoteleostei</taxon>
        <taxon>Acanthomorphata</taxon>
        <taxon>Ovalentaria</taxon>
        <taxon>Pomacentridae</taxon>
        <taxon>Amphiprion</taxon>
    </lineage>
</organism>
<dbReference type="InterPro" id="IPR001650">
    <property type="entry name" value="Helicase_C-like"/>
</dbReference>
<keyword evidence="12" id="KW-0227">DNA damage</keyword>
<keyword evidence="14" id="KW-0347">Helicase</keyword>
<keyword evidence="13" id="KW-0378">Hydrolase</keyword>
<dbReference type="GO" id="GO:0000460">
    <property type="term" value="P:maturation of 5.8S rRNA"/>
    <property type="evidence" value="ECO:0007669"/>
    <property type="project" value="TreeGrafter"/>
</dbReference>
<feature type="domain" description="Helicase ATP-binding" evidence="24">
    <location>
        <begin position="32"/>
        <end position="188"/>
    </location>
</feature>
<dbReference type="CDD" id="cd18024">
    <property type="entry name" value="DEXHc_Mtr4-like"/>
    <property type="match status" value="1"/>
</dbReference>
<evidence type="ECO:0000256" key="11">
    <source>
        <dbReference type="ARBA" id="ARBA00022741"/>
    </source>
</evidence>
<dbReference type="InterPro" id="IPR014001">
    <property type="entry name" value="Helicase_ATP-bd"/>
</dbReference>
<dbReference type="FunFam" id="1.10.3380.30:FF:000002">
    <property type="entry name" value="superkiller viralicidic activity 2-like 2"/>
    <property type="match status" value="1"/>
</dbReference>
<evidence type="ECO:0000259" key="25">
    <source>
        <dbReference type="PROSITE" id="PS51194"/>
    </source>
</evidence>
<dbReference type="FunFam" id="2.40.30.300:FF:000001">
    <property type="entry name" value="Mtr4 exosome RNA helicase"/>
    <property type="match status" value="1"/>
</dbReference>
<keyword evidence="10" id="KW-0747">Spliceosome</keyword>
<dbReference type="GeneTree" id="ENSGT00940000156183"/>
<dbReference type="InterPro" id="IPR025696">
    <property type="entry name" value="Beta-barrel_MTR4"/>
</dbReference>
<evidence type="ECO:0000256" key="18">
    <source>
        <dbReference type="ARBA" id="ARBA00023187"/>
    </source>
</evidence>
<evidence type="ECO:0000256" key="1">
    <source>
        <dbReference type="ARBA" id="ARBA00004324"/>
    </source>
</evidence>
<dbReference type="SMART" id="SM00490">
    <property type="entry name" value="HELICc"/>
    <property type="match status" value="1"/>
</dbReference>
<proteinExistence type="inferred from homology"/>
<gene>
    <name evidence="26" type="primary">MTREX</name>
</gene>
<dbReference type="AlphaFoldDB" id="A0AAQ5YSP3"/>
<keyword evidence="8" id="KW-0597">Phosphoprotein</keyword>
<keyword evidence="11" id="KW-0547">Nucleotide-binding</keyword>
<evidence type="ECO:0000256" key="13">
    <source>
        <dbReference type="ARBA" id="ARBA00022801"/>
    </source>
</evidence>
<dbReference type="SMART" id="SM01142">
    <property type="entry name" value="DSHCT"/>
    <property type="match status" value="1"/>
</dbReference>
<evidence type="ECO:0000259" key="24">
    <source>
        <dbReference type="PROSITE" id="PS51192"/>
    </source>
</evidence>
<reference evidence="26" key="3">
    <citation type="submission" date="2025-09" db="UniProtKB">
        <authorList>
            <consortium name="Ensembl"/>
        </authorList>
    </citation>
    <scope>IDENTIFICATION</scope>
</reference>
<evidence type="ECO:0000256" key="7">
    <source>
        <dbReference type="ARBA" id="ARBA00022552"/>
    </source>
</evidence>
<comment type="catalytic activity">
    <reaction evidence="20">
        <text>ATP + H2O = ADP + phosphate + H(+)</text>
        <dbReference type="Rhea" id="RHEA:13065"/>
        <dbReference type="ChEBI" id="CHEBI:15377"/>
        <dbReference type="ChEBI" id="CHEBI:15378"/>
        <dbReference type="ChEBI" id="CHEBI:30616"/>
        <dbReference type="ChEBI" id="CHEBI:43474"/>
        <dbReference type="ChEBI" id="CHEBI:456216"/>
        <dbReference type="EC" id="3.6.4.13"/>
    </reaction>
    <physiologicalReaction direction="left-to-right" evidence="20">
        <dbReference type="Rhea" id="RHEA:13066"/>
    </physiologicalReaction>
</comment>
<accession>A0AAQ5YSP3</accession>